<dbReference type="RefSeq" id="WP_324276966.1">
    <property type="nucleotide sequence ID" value="NZ_CP141261.1"/>
</dbReference>
<gene>
    <name evidence="1" type="ORF">U6N30_08735</name>
</gene>
<evidence type="ECO:0000313" key="2">
    <source>
        <dbReference type="Proteomes" id="UP001324287"/>
    </source>
</evidence>
<dbReference type="EMBL" id="CP141261">
    <property type="protein sequence ID" value="WRL65648.1"/>
    <property type="molecule type" value="Genomic_DNA"/>
</dbReference>
<accession>A0ABZ1B709</accession>
<protein>
    <submittedName>
        <fullName evidence="1">ATP-binding protein</fullName>
    </submittedName>
</protein>
<keyword evidence="1" id="KW-0067">ATP-binding</keyword>
<dbReference type="GO" id="GO:0005524">
    <property type="term" value="F:ATP binding"/>
    <property type="evidence" value="ECO:0007669"/>
    <property type="project" value="UniProtKB-KW"/>
</dbReference>
<sequence>MLSAKLRIQAVTGSGDNGNQPNEQAVIAPDPRSTLASWANRQDEWVRFIVQQILSTGRPLAANDIDYAYDLFRQEKSFDERLLPAQAALEVDVQVDEAELPLSITKIAEVSGVNALVPGAVIEPHAGLTILYGENGTGKTGYSRIFKALADSRTADIILGDITAEVEQAPSARIGFTLGGEEQELVWTGQRGMRPSRACRYLIARRSTFMSTMISNTFTCLLSWPCSTM</sequence>
<keyword evidence="1" id="KW-0547">Nucleotide-binding</keyword>
<evidence type="ECO:0000313" key="1">
    <source>
        <dbReference type="EMBL" id="WRL65648.1"/>
    </source>
</evidence>
<keyword evidence="2" id="KW-1185">Reference proteome</keyword>
<organism evidence="1 2">
    <name type="scientific">Blastococcus brunescens</name>
    <dbReference type="NCBI Taxonomy" id="1564165"/>
    <lineage>
        <taxon>Bacteria</taxon>
        <taxon>Bacillati</taxon>
        <taxon>Actinomycetota</taxon>
        <taxon>Actinomycetes</taxon>
        <taxon>Geodermatophilales</taxon>
        <taxon>Geodermatophilaceae</taxon>
        <taxon>Blastococcus</taxon>
    </lineage>
</organism>
<name>A0ABZ1B709_9ACTN</name>
<proteinExistence type="predicted"/>
<dbReference type="Proteomes" id="UP001324287">
    <property type="component" value="Chromosome"/>
</dbReference>
<reference evidence="1 2" key="1">
    <citation type="submission" date="2023-12" db="EMBL/GenBank/DDBJ databases">
        <title>Blastococcus brunescens sp. nov., an actonobacterium isolated from sandstone collected in sahara desert.</title>
        <authorList>
            <person name="Gtari M."/>
            <person name="Ghodhbane F."/>
        </authorList>
    </citation>
    <scope>NUCLEOTIDE SEQUENCE [LARGE SCALE GENOMIC DNA]</scope>
    <source>
        <strain evidence="1 2">BMG 8361</strain>
    </source>
</reference>